<evidence type="ECO:0000313" key="2">
    <source>
        <dbReference type="EMBL" id="KAG7365936.1"/>
    </source>
</evidence>
<feature type="region of interest" description="Disordered" evidence="1">
    <location>
        <begin position="98"/>
        <end position="132"/>
    </location>
</feature>
<dbReference type="AlphaFoldDB" id="A0A9K3Q019"/>
<feature type="compositionally biased region" description="Acidic residues" evidence="1">
    <location>
        <begin position="98"/>
        <end position="108"/>
    </location>
</feature>
<reference evidence="2" key="2">
    <citation type="submission" date="2021-04" db="EMBL/GenBank/DDBJ databases">
        <authorList>
            <person name="Podell S."/>
        </authorList>
    </citation>
    <scope>NUCLEOTIDE SEQUENCE</scope>
    <source>
        <strain evidence="2">Hildebrandi</strain>
    </source>
</reference>
<evidence type="ECO:0000313" key="3">
    <source>
        <dbReference type="Proteomes" id="UP000693970"/>
    </source>
</evidence>
<organism evidence="2 3">
    <name type="scientific">Nitzschia inconspicua</name>
    <dbReference type="NCBI Taxonomy" id="303405"/>
    <lineage>
        <taxon>Eukaryota</taxon>
        <taxon>Sar</taxon>
        <taxon>Stramenopiles</taxon>
        <taxon>Ochrophyta</taxon>
        <taxon>Bacillariophyta</taxon>
        <taxon>Bacillariophyceae</taxon>
        <taxon>Bacillariophycidae</taxon>
        <taxon>Bacillariales</taxon>
        <taxon>Bacillariaceae</taxon>
        <taxon>Nitzschia</taxon>
    </lineage>
</organism>
<dbReference type="Proteomes" id="UP000693970">
    <property type="component" value="Unassembled WGS sequence"/>
</dbReference>
<reference evidence="2" key="1">
    <citation type="journal article" date="2021" name="Sci. Rep.">
        <title>Diploid genomic architecture of Nitzschia inconspicua, an elite biomass production diatom.</title>
        <authorList>
            <person name="Oliver A."/>
            <person name="Podell S."/>
            <person name="Pinowska A."/>
            <person name="Traller J.C."/>
            <person name="Smith S.R."/>
            <person name="McClure R."/>
            <person name="Beliaev A."/>
            <person name="Bohutskyi P."/>
            <person name="Hill E.A."/>
            <person name="Rabines A."/>
            <person name="Zheng H."/>
            <person name="Allen L.Z."/>
            <person name="Kuo A."/>
            <person name="Grigoriev I.V."/>
            <person name="Allen A.E."/>
            <person name="Hazlebeck D."/>
            <person name="Allen E.E."/>
        </authorList>
    </citation>
    <scope>NUCLEOTIDE SEQUENCE</scope>
    <source>
        <strain evidence="2">Hildebrandi</strain>
    </source>
</reference>
<feature type="compositionally biased region" description="Acidic residues" evidence="1">
    <location>
        <begin position="39"/>
        <end position="59"/>
    </location>
</feature>
<proteinExistence type="predicted"/>
<name>A0A9K3Q019_9STRA</name>
<accession>A0A9K3Q019</accession>
<evidence type="ECO:0000256" key="1">
    <source>
        <dbReference type="SAM" id="MobiDB-lite"/>
    </source>
</evidence>
<protein>
    <submittedName>
        <fullName evidence="2">Uncharacterized protein</fullName>
    </submittedName>
</protein>
<keyword evidence="3" id="KW-1185">Reference proteome</keyword>
<feature type="region of interest" description="Disordered" evidence="1">
    <location>
        <begin position="26"/>
        <end position="66"/>
    </location>
</feature>
<sequence length="132" mass="15083">MRFLISHNKSWVAGVDHTQNEDYDKIYDDSNYGSSGSETDVDLEPDYNAEQENYDENGDSQENSIQEELSYTDQIIDDEDINEVGDGIDQLDLIFQENNEDEEEEAQNEETLHDAISGGSLRRSLRQSHVSD</sequence>
<gene>
    <name evidence="2" type="ORF">IV203_028606</name>
</gene>
<dbReference type="EMBL" id="JAGRRH010000007">
    <property type="protein sequence ID" value="KAG7365936.1"/>
    <property type="molecule type" value="Genomic_DNA"/>
</dbReference>
<comment type="caution">
    <text evidence="2">The sequence shown here is derived from an EMBL/GenBank/DDBJ whole genome shotgun (WGS) entry which is preliminary data.</text>
</comment>